<gene>
    <name evidence="2" type="ORF">P7D85_13865</name>
</gene>
<feature type="compositionally biased region" description="Basic and acidic residues" evidence="1">
    <location>
        <begin position="277"/>
        <end position="286"/>
    </location>
</feature>
<organism evidence="2 3">
    <name type="scientific">Enterococcus hulanensis</name>
    <dbReference type="NCBI Taxonomy" id="2559929"/>
    <lineage>
        <taxon>Bacteria</taxon>
        <taxon>Bacillati</taxon>
        <taxon>Bacillota</taxon>
        <taxon>Bacilli</taxon>
        <taxon>Lactobacillales</taxon>
        <taxon>Enterococcaceae</taxon>
        <taxon>Enterococcus</taxon>
    </lineage>
</organism>
<feature type="region of interest" description="Disordered" evidence="1">
    <location>
        <begin position="200"/>
        <end position="367"/>
    </location>
</feature>
<feature type="compositionally biased region" description="Basic and acidic residues" evidence="1">
    <location>
        <begin position="321"/>
        <end position="354"/>
    </location>
</feature>
<protein>
    <submittedName>
        <fullName evidence="2">Uncharacterized protein</fullName>
    </submittedName>
</protein>
<keyword evidence="3" id="KW-1185">Reference proteome</keyword>
<comment type="caution">
    <text evidence="2">The sequence shown here is derived from an EMBL/GenBank/DDBJ whole genome shotgun (WGS) entry which is preliminary data.</text>
</comment>
<evidence type="ECO:0000313" key="2">
    <source>
        <dbReference type="EMBL" id="MDT2600867.1"/>
    </source>
</evidence>
<feature type="compositionally biased region" description="Basic and acidic residues" evidence="1">
    <location>
        <begin position="249"/>
        <end position="260"/>
    </location>
</feature>
<proteinExistence type="predicted"/>
<reference evidence="2 3" key="1">
    <citation type="submission" date="2023-03" db="EMBL/GenBank/DDBJ databases">
        <authorList>
            <person name="Shen W."/>
            <person name="Cai J."/>
        </authorList>
    </citation>
    <scope>NUCLEOTIDE SEQUENCE [LARGE SCALE GENOMIC DNA]</scope>
    <source>
        <strain evidence="2 3">D6-4</strain>
    </source>
</reference>
<dbReference type="RefSeq" id="WP_311823018.1">
    <property type="nucleotide sequence ID" value="NZ_JARPYF010000008.1"/>
</dbReference>
<accession>A0ABU3F170</accession>
<dbReference type="EMBL" id="JARPYI010000008">
    <property type="protein sequence ID" value="MDT2600867.1"/>
    <property type="molecule type" value="Genomic_DNA"/>
</dbReference>
<evidence type="ECO:0000313" key="3">
    <source>
        <dbReference type="Proteomes" id="UP001252875"/>
    </source>
</evidence>
<feature type="compositionally biased region" description="Polar residues" evidence="1">
    <location>
        <begin position="222"/>
        <end position="248"/>
    </location>
</feature>
<feature type="compositionally biased region" description="Basic residues" evidence="1">
    <location>
        <begin position="357"/>
        <end position="367"/>
    </location>
</feature>
<sequence>MEAVKLGQRQVFLMKKESLTKRVQMFYEQTKNIEQLIQYMVAILVRNALSQGIFTEQLKELVREIYLTSEPNDTLRQYSPFFKHCFSGGEWKELIKKMFKNESTYFASTKEARFYNNYLGKDGTLNNRREGLVYHVESVFEDAAGKKHKLTIPDTDPTKNEEQTENILRTLSILTVFENAGVRKFVEYVSYKTPGMTIASAHNSRKEQKAAAAEATDDTEKSTPQQENPQKQSVHSTSVKNETGQILSTDRKSGDDKALIEELSPTERLGNRAPSAKKAEKAETSSKNESASPVNPPTSGKSKDEAKAQPAAKKKSNKPLDLPKKPDTSHMRYGKSEAQIEKERENRRLQREAAKQSGKKKKKKKRK</sequence>
<name>A0ABU3F170_9ENTE</name>
<dbReference type="Proteomes" id="UP001252875">
    <property type="component" value="Unassembled WGS sequence"/>
</dbReference>
<evidence type="ECO:0000256" key="1">
    <source>
        <dbReference type="SAM" id="MobiDB-lite"/>
    </source>
</evidence>